<dbReference type="OrthoDB" id="9133575at2"/>
<dbReference type="KEGG" id="pox:MB84_29805"/>
<proteinExistence type="predicted"/>
<sequence length="90" mass="9886">MQATDRKNVFRQSLVELVNAQIKSIGITPEEAATVFTEEAKVTLDCLEWKPYPQRAASEHLVAAAACLNDGRVIPVPGFDMLFPDAETPN</sequence>
<keyword evidence="2" id="KW-1185">Reference proteome</keyword>
<reference evidence="1" key="1">
    <citation type="submission" date="2016-06" db="EMBL/GenBank/DDBJ databases">
        <title>Pandoraea oxalativorans DSM 23570 Genome Sequencing.</title>
        <authorList>
            <person name="Ee R."/>
            <person name="Lim Y.-L."/>
            <person name="Yong D."/>
            <person name="Yin W.-F."/>
            <person name="Chan K.-G."/>
        </authorList>
    </citation>
    <scope>NUCLEOTIDE SEQUENCE</scope>
    <source>
        <strain evidence="1">DSM 23570</strain>
        <plasmid evidence="1">pPO70-2</plasmid>
    </source>
</reference>
<dbReference type="RefSeq" id="WP_052654707.1">
    <property type="nucleotide sequence ID" value="NZ_CP011519.2"/>
</dbReference>
<dbReference type="PATRIC" id="fig|573737.6.peg.6007"/>
<dbReference type="AlphaFoldDB" id="A0A0G3ICQ5"/>
<evidence type="ECO:0000313" key="2">
    <source>
        <dbReference type="Proteomes" id="UP000035050"/>
    </source>
</evidence>
<evidence type="ECO:0000313" key="1">
    <source>
        <dbReference type="EMBL" id="AKK24964.1"/>
    </source>
</evidence>
<gene>
    <name evidence="1" type="ORF">MB84_29805</name>
</gene>
<dbReference type="EMBL" id="CP011519">
    <property type="protein sequence ID" value="AKK24964.1"/>
    <property type="molecule type" value="Genomic_DNA"/>
</dbReference>
<organism evidence="1 2">
    <name type="scientific">Pandoraea oxalativorans</name>
    <dbReference type="NCBI Taxonomy" id="573737"/>
    <lineage>
        <taxon>Bacteria</taxon>
        <taxon>Pseudomonadati</taxon>
        <taxon>Pseudomonadota</taxon>
        <taxon>Betaproteobacteria</taxon>
        <taxon>Burkholderiales</taxon>
        <taxon>Burkholderiaceae</taxon>
        <taxon>Pandoraea</taxon>
    </lineage>
</organism>
<keyword evidence="1" id="KW-0614">Plasmid</keyword>
<protein>
    <submittedName>
        <fullName evidence="1">Uncharacterized protein</fullName>
    </submittedName>
</protein>
<name>A0A0G3ICQ5_9BURK</name>
<dbReference type="Proteomes" id="UP000035050">
    <property type="component" value="Plasmid pPO70-2"/>
</dbReference>
<geneLocation type="plasmid" evidence="1 2">
    <name>pPO70-2</name>
</geneLocation>
<accession>A0A0G3ICQ5</accession>